<dbReference type="OrthoDB" id="9778801at2"/>
<name>A0A1H7NUS1_9NOCA</name>
<keyword evidence="1" id="KW-1133">Transmembrane helix</keyword>
<evidence type="ECO:0000256" key="1">
    <source>
        <dbReference type="SAM" id="Phobius"/>
    </source>
</evidence>
<keyword evidence="3" id="KW-1185">Reference proteome</keyword>
<gene>
    <name evidence="2" type="ORF">SAMN05444583_107136</name>
</gene>
<proteinExistence type="predicted"/>
<reference evidence="3" key="1">
    <citation type="submission" date="2016-10" db="EMBL/GenBank/DDBJ databases">
        <authorList>
            <person name="Varghese N."/>
            <person name="Submissions S."/>
        </authorList>
    </citation>
    <scope>NUCLEOTIDE SEQUENCE [LARGE SCALE GENOMIC DNA]</scope>
    <source>
        <strain evidence="3">DSM 44675</strain>
    </source>
</reference>
<dbReference type="EMBL" id="FOAW01000007">
    <property type="protein sequence ID" value="SEL26627.1"/>
    <property type="molecule type" value="Genomic_DNA"/>
</dbReference>
<evidence type="ECO:0008006" key="4">
    <source>
        <dbReference type="Google" id="ProtNLM"/>
    </source>
</evidence>
<dbReference type="Proteomes" id="UP000198677">
    <property type="component" value="Unassembled WGS sequence"/>
</dbReference>
<keyword evidence="1" id="KW-0812">Transmembrane</keyword>
<dbReference type="Pfam" id="PF07103">
    <property type="entry name" value="DUF1365"/>
    <property type="match status" value="1"/>
</dbReference>
<sequence>MNGSAALYRTRIRHVRTEPVHNAFRYRSYSWFVDLDALPRLPWWLRPFAGFRAEDHLEAGAGRTLRGRVDAVLAAHDIDLRGGQITALMNARVVGYVFNPLSLFWCHDTDGDLRCVLAEVHNTYGGRHCYLVRTDRNGRAETDKRFYVSPFNEVDGVYSMRLTEPADVLDVRVVLHRYGRAPFAATMRGRRRPATTANVVCALLAAPLAPLVVAARIRVQGIRLWARGVPIAPRPATEEKERAP</sequence>
<keyword evidence="1" id="KW-0472">Membrane</keyword>
<dbReference type="PANTHER" id="PTHR33973:SF4">
    <property type="entry name" value="OS07G0153300 PROTEIN"/>
    <property type="match status" value="1"/>
</dbReference>
<evidence type="ECO:0000313" key="3">
    <source>
        <dbReference type="Proteomes" id="UP000198677"/>
    </source>
</evidence>
<feature type="transmembrane region" description="Helical" evidence="1">
    <location>
        <begin position="197"/>
        <end position="217"/>
    </location>
</feature>
<dbReference type="AlphaFoldDB" id="A0A1H7NUS1"/>
<dbReference type="PANTHER" id="PTHR33973">
    <property type="entry name" value="OS07G0153300 PROTEIN"/>
    <property type="match status" value="1"/>
</dbReference>
<organism evidence="2 3">
    <name type="scientific">Rhodococcus maanshanensis</name>
    <dbReference type="NCBI Taxonomy" id="183556"/>
    <lineage>
        <taxon>Bacteria</taxon>
        <taxon>Bacillati</taxon>
        <taxon>Actinomycetota</taxon>
        <taxon>Actinomycetes</taxon>
        <taxon>Mycobacteriales</taxon>
        <taxon>Nocardiaceae</taxon>
        <taxon>Rhodococcus</taxon>
    </lineage>
</organism>
<protein>
    <recommendedName>
        <fullName evidence="4">DUF1365 family protein</fullName>
    </recommendedName>
</protein>
<accession>A0A1H7NUS1</accession>
<dbReference type="InterPro" id="IPR010775">
    <property type="entry name" value="DUF1365"/>
</dbReference>
<evidence type="ECO:0000313" key="2">
    <source>
        <dbReference type="EMBL" id="SEL26627.1"/>
    </source>
</evidence>